<evidence type="ECO:0000313" key="1">
    <source>
        <dbReference type="EMBL" id="OLY79508.1"/>
    </source>
</evidence>
<dbReference type="OrthoDB" id="10252926at2759"/>
<protein>
    <submittedName>
        <fullName evidence="1">DOA4-independent degradation protein 4</fullName>
    </submittedName>
</protein>
<comment type="caution">
    <text evidence="1">The sequence shown here is derived from an EMBL/GenBank/DDBJ whole genome shotgun (WGS) entry which is preliminary data.</text>
</comment>
<dbReference type="AlphaFoldDB" id="A0A1R0GRN9"/>
<proteinExistence type="predicted"/>
<dbReference type="EMBL" id="LSSL01004360">
    <property type="protein sequence ID" value="OLY79508.1"/>
    <property type="molecule type" value="Genomic_DNA"/>
</dbReference>
<dbReference type="STRING" id="133383.A0A1R0GRN9"/>
<dbReference type="Gene3D" id="6.10.140.1230">
    <property type="match status" value="1"/>
</dbReference>
<dbReference type="Pfam" id="PF03357">
    <property type="entry name" value="Snf7"/>
    <property type="match status" value="1"/>
</dbReference>
<dbReference type="GO" id="GO:0007034">
    <property type="term" value="P:vacuolar transport"/>
    <property type="evidence" value="ECO:0007669"/>
    <property type="project" value="InterPro"/>
</dbReference>
<sequence>MAQSMMGATKAMKSMNGAVNLPALTRILREFEQQSEMMDMKGTVMDDVIDDAMADSEDEDAEADTVVQQVLDEIGINVDHMLASSSTPQGLVDHAPSVAVPAPISEAAGGGVPMSADQLLQDRLNNLRRD</sequence>
<dbReference type="PANTHER" id="PTHR10476">
    <property type="entry name" value="CHARGED MULTIVESICULAR BODY PROTEIN"/>
    <property type="match status" value="1"/>
</dbReference>
<dbReference type="Proteomes" id="UP000187455">
    <property type="component" value="Unassembled WGS sequence"/>
</dbReference>
<dbReference type="InterPro" id="IPR005024">
    <property type="entry name" value="Snf7_fam"/>
</dbReference>
<name>A0A1R0GRN9_9FUNG</name>
<evidence type="ECO:0000313" key="2">
    <source>
        <dbReference type="Proteomes" id="UP000187455"/>
    </source>
</evidence>
<organism evidence="1 2">
    <name type="scientific">Smittium mucronatum</name>
    <dbReference type="NCBI Taxonomy" id="133383"/>
    <lineage>
        <taxon>Eukaryota</taxon>
        <taxon>Fungi</taxon>
        <taxon>Fungi incertae sedis</taxon>
        <taxon>Zoopagomycota</taxon>
        <taxon>Kickxellomycotina</taxon>
        <taxon>Harpellomycetes</taxon>
        <taxon>Harpellales</taxon>
        <taxon>Legeriomycetaceae</taxon>
        <taxon>Smittium</taxon>
    </lineage>
</organism>
<accession>A0A1R0GRN9</accession>
<keyword evidence="2" id="KW-1185">Reference proteome</keyword>
<reference evidence="1 2" key="1">
    <citation type="journal article" date="2016" name="Mol. Biol. Evol.">
        <title>Genome-Wide Survey of Gut Fungi (Harpellales) Reveals the First Horizontally Transferred Ubiquitin Gene from a Mosquito Host.</title>
        <authorList>
            <person name="Wang Y."/>
            <person name="White M.M."/>
            <person name="Kvist S."/>
            <person name="Moncalvo J.M."/>
        </authorList>
    </citation>
    <scope>NUCLEOTIDE SEQUENCE [LARGE SCALE GENOMIC DNA]</scope>
    <source>
        <strain evidence="1 2">ALG-7-W6</strain>
    </source>
</reference>
<gene>
    <name evidence="1" type="ORF">AYI68_g6422</name>
</gene>